<evidence type="ECO:0008006" key="3">
    <source>
        <dbReference type="Google" id="ProtNLM"/>
    </source>
</evidence>
<reference evidence="1 2" key="1">
    <citation type="submission" date="2017-09" db="EMBL/GenBank/DDBJ databases">
        <title>Bacterial strain isolated from the female urinary microbiota.</title>
        <authorList>
            <person name="Thomas-White K."/>
            <person name="Kumar N."/>
            <person name="Forster S."/>
            <person name="Putonti C."/>
            <person name="Lawley T."/>
            <person name="Wolfe A.J."/>
        </authorList>
    </citation>
    <scope>NUCLEOTIDE SEQUENCE [LARGE SCALE GENOMIC DNA]</scope>
    <source>
        <strain evidence="1 2">UMB0908</strain>
    </source>
</reference>
<dbReference type="InterPro" id="IPR035944">
    <property type="entry name" value="YfbM-like_sf"/>
</dbReference>
<sequence>MGNFADFSAIPATAFDEIMRLHARGGEDAATDLIIDLLDAGPDETCELIAVELPRTQLGQRWRGVLLLLTGDDMGGDEPDDPLRESILGQHEFFADGHYGVVSPERVAVVKQALESVDVDAAIDDGSSAKGLRGLLGRRRTRIRGIVCDHPAEAVRSAHEALLGIYRDAARQGAGVVIAIG</sequence>
<dbReference type="Gene3D" id="3.40.1760.10">
    <property type="entry name" value="YfbM-like super family"/>
    <property type="match status" value="1"/>
</dbReference>
<dbReference type="Proteomes" id="UP000235363">
    <property type="component" value="Unassembled WGS sequence"/>
</dbReference>
<dbReference type="EMBL" id="PNHF01000022">
    <property type="protein sequence ID" value="PMC61730.1"/>
    <property type="molecule type" value="Genomic_DNA"/>
</dbReference>
<dbReference type="InterPro" id="IPR015068">
    <property type="entry name" value="DUF1877"/>
</dbReference>
<organism evidence="1 2">
    <name type="scientific">Corynebacterium xerosis</name>
    <dbReference type="NCBI Taxonomy" id="1725"/>
    <lineage>
        <taxon>Bacteria</taxon>
        <taxon>Bacillati</taxon>
        <taxon>Actinomycetota</taxon>
        <taxon>Actinomycetes</taxon>
        <taxon>Mycobacteriales</taxon>
        <taxon>Corynebacteriaceae</taxon>
        <taxon>Corynebacterium</taxon>
    </lineage>
</organism>
<dbReference type="RefSeq" id="WP_102213788.1">
    <property type="nucleotide sequence ID" value="NZ_PNHF01000022.1"/>
</dbReference>
<accession>A0A2N6SXC7</accession>
<proteinExistence type="predicted"/>
<gene>
    <name evidence="1" type="ORF">CJ204_09510</name>
</gene>
<evidence type="ECO:0000313" key="1">
    <source>
        <dbReference type="EMBL" id="PMC61730.1"/>
    </source>
</evidence>
<dbReference type="Pfam" id="PF08974">
    <property type="entry name" value="DUF1877"/>
    <property type="match status" value="1"/>
</dbReference>
<evidence type="ECO:0000313" key="2">
    <source>
        <dbReference type="Proteomes" id="UP000235363"/>
    </source>
</evidence>
<comment type="caution">
    <text evidence="1">The sequence shown here is derived from an EMBL/GenBank/DDBJ whole genome shotgun (WGS) entry which is preliminary data.</text>
</comment>
<dbReference type="SUPFAM" id="SSF111069">
    <property type="entry name" value="Hypothetical protein yfbM"/>
    <property type="match status" value="1"/>
</dbReference>
<name>A0A2N6SXC7_9CORY</name>
<protein>
    <recommendedName>
        <fullName evidence="3">DUF1877 family protein</fullName>
    </recommendedName>
</protein>
<dbReference type="AlphaFoldDB" id="A0A2N6SXC7"/>